<comment type="caution">
    <text evidence="1">The sequence shown here is derived from an EMBL/GenBank/DDBJ whole genome shotgun (WGS) entry which is preliminary data.</text>
</comment>
<protein>
    <submittedName>
        <fullName evidence="1">Uncharacterized protein</fullName>
    </submittedName>
</protein>
<gene>
    <name evidence="1" type="ORF">V6250_14705</name>
</gene>
<organism evidence="1 2">
    <name type="scientific">Pseudoalteromonas undina</name>
    <dbReference type="NCBI Taxonomy" id="43660"/>
    <lineage>
        <taxon>Bacteria</taxon>
        <taxon>Pseudomonadati</taxon>
        <taxon>Pseudomonadota</taxon>
        <taxon>Gammaproteobacteria</taxon>
        <taxon>Alteromonadales</taxon>
        <taxon>Pseudoalteromonadaceae</taxon>
        <taxon>Pseudoalteromonas</taxon>
    </lineage>
</organism>
<sequence length="433" mass="49194">MRTLLCTLLCFWQCTAQATNYFVQDKSCEAISPEIEISLSATLRDLDNHQRKRQNLRQKALNKYTAQYKQQHEQLYVEEHFTTQSSHSAETPTISRAKKKLHYLIKLTPSKNCNQQVAMTSELFISGMHKRSLSTTIEGNAMEVTLDINNAPKFTQFNNPLITPTNFFGLQLGSSYEQVLATLGLASLSLSDKNNAILVYGRNHAFHFKNNVFIGYQFHEMLLPMVINNELSLANEKLQISTGTEQTISLDTNLTQQAINKLKNSFDEIETASYKVSIDKSEQRVVGISHGEIIKNIENTTQCYNGSMLADEYLKKHESSKTLKVVNEDHDNIIITPCYEFIYEGNGYISKLKLVEPFSTANIKLAALAGYINQSKQWSLTGINYNDPVSNLAKLGDYDEFFDSAEFTSEHWDGYFYIYDGKLLSAELTSNDY</sequence>
<reference evidence="1" key="1">
    <citation type="submission" date="2024-02" db="EMBL/GenBank/DDBJ databases">
        <title>Bacteria isolated from the canopy kelp, Nereocystis luetkeana.</title>
        <authorList>
            <person name="Pfister C.A."/>
            <person name="Younker I.T."/>
            <person name="Light S.H."/>
        </authorList>
    </citation>
    <scope>NUCLEOTIDE SEQUENCE</scope>
    <source>
        <strain evidence="1">TN.2.01</strain>
    </source>
</reference>
<evidence type="ECO:0000313" key="2">
    <source>
        <dbReference type="Proteomes" id="UP001374952"/>
    </source>
</evidence>
<keyword evidence="2" id="KW-1185">Reference proteome</keyword>
<dbReference type="Proteomes" id="UP001374952">
    <property type="component" value="Unassembled WGS sequence"/>
</dbReference>
<accession>A0ACC6R6J3</accession>
<evidence type="ECO:0000313" key="1">
    <source>
        <dbReference type="EMBL" id="MEL0605421.1"/>
    </source>
</evidence>
<dbReference type="EMBL" id="JBAKAX010000017">
    <property type="protein sequence ID" value="MEL0605421.1"/>
    <property type="molecule type" value="Genomic_DNA"/>
</dbReference>
<proteinExistence type="predicted"/>
<name>A0ACC6R6J3_9GAMM</name>